<evidence type="ECO:0000313" key="2">
    <source>
        <dbReference type="Proteomes" id="UP000183046"/>
    </source>
</evidence>
<dbReference type="Proteomes" id="UP000183046">
    <property type="component" value="Unassembled WGS sequence"/>
</dbReference>
<dbReference type="RefSeq" id="WP_143008507.1">
    <property type="nucleotide sequence ID" value="NZ_FMWB01000003.1"/>
</dbReference>
<evidence type="ECO:0008006" key="3">
    <source>
        <dbReference type="Google" id="ProtNLM"/>
    </source>
</evidence>
<dbReference type="EMBL" id="FMWB01000003">
    <property type="protein sequence ID" value="SCZ30501.1"/>
    <property type="molecule type" value="Genomic_DNA"/>
</dbReference>
<protein>
    <recommendedName>
        <fullName evidence="3">TIGR04255 family protein</fullName>
    </recommendedName>
</protein>
<comment type="caution">
    <text evidence="1">The sequence shown here is derived from an EMBL/GenBank/DDBJ whole genome shotgun (WGS) entry which is preliminary data.</text>
</comment>
<organism evidence="1 2">
    <name type="scientific">Pseudomonas oryzihabitans</name>
    <dbReference type="NCBI Taxonomy" id="47885"/>
    <lineage>
        <taxon>Bacteria</taxon>
        <taxon>Pseudomonadati</taxon>
        <taxon>Pseudomonadota</taxon>
        <taxon>Gammaproteobacteria</taxon>
        <taxon>Pseudomonadales</taxon>
        <taxon>Pseudomonadaceae</taxon>
        <taxon>Pseudomonas</taxon>
    </lineage>
</organism>
<dbReference type="OrthoDB" id="7057758at2"/>
<reference evidence="2" key="1">
    <citation type="submission" date="2016-10" db="EMBL/GenBank/DDBJ databases">
        <authorList>
            <person name="de Groot N.N."/>
        </authorList>
    </citation>
    <scope>NUCLEOTIDE SEQUENCE [LARGE SCALE GENOMIC DNA]</scope>
    <source>
        <strain evidence="2">DSM 15758</strain>
    </source>
</reference>
<gene>
    <name evidence="1" type="ORF">SAMN05216279_103374</name>
</gene>
<evidence type="ECO:0000313" key="1">
    <source>
        <dbReference type="EMBL" id="SCZ30501.1"/>
    </source>
</evidence>
<sequence>MEKIIKLQLALFFGVPELRPDKKYERINEEMGNLFDAMPQIMPLPPEVPFDLPRVVMTSSDQRYSCNIAGSRIDLHYNADGLGENAWPTVVQDFKIKSRLFIRAVSGSFVVNRFGLVGAFFIPDKSAEVNLSRKYIKPELGVLEEINIRYNKRSQTHGLTLNNIFSINSAELSATGEKGVYLERDLNNVVESDRLGSDVISAVVDKSLDMYSPEYIKGLAR</sequence>
<name>A0A1G5N141_9PSED</name>
<proteinExistence type="predicted"/>
<accession>A0A1G5N141</accession>
<dbReference type="AlphaFoldDB" id="A0A1G5N141"/>